<evidence type="ECO:0000256" key="4">
    <source>
        <dbReference type="SAM" id="Coils"/>
    </source>
</evidence>
<evidence type="ECO:0000256" key="1">
    <source>
        <dbReference type="ARBA" id="ARBA00022468"/>
    </source>
</evidence>
<keyword evidence="2" id="KW-0433">Leucine-rich repeat</keyword>
<evidence type="ECO:0000256" key="2">
    <source>
        <dbReference type="ARBA" id="ARBA00022614"/>
    </source>
</evidence>
<keyword evidence="3" id="KW-0677">Repeat</keyword>
<evidence type="ECO:0000313" key="5">
    <source>
        <dbReference type="EMBL" id="KAK1746183.1"/>
    </source>
</evidence>
<keyword evidence="1" id="KW-0343">GTPase activation</keyword>
<name>A0AAD8YH41_9STRA</name>
<dbReference type="PANTHER" id="PTHR24113">
    <property type="entry name" value="RAN GTPASE-ACTIVATING PROTEIN 1"/>
    <property type="match status" value="1"/>
</dbReference>
<dbReference type="InterPro" id="IPR001611">
    <property type="entry name" value="Leu-rich_rpt"/>
</dbReference>
<dbReference type="GO" id="GO:0005096">
    <property type="term" value="F:GTPase activator activity"/>
    <property type="evidence" value="ECO:0007669"/>
    <property type="project" value="UniProtKB-KW"/>
</dbReference>
<dbReference type="GO" id="GO:0005829">
    <property type="term" value="C:cytosol"/>
    <property type="evidence" value="ECO:0007669"/>
    <property type="project" value="TreeGrafter"/>
</dbReference>
<dbReference type="SMART" id="SM00368">
    <property type="entry name" value="LRR_RI"/>
    <property type="match status" value="3"/>
</dbReference>
<proteinExistence type="predicted"/>
<keyword evidence="6" id="KW-1185">Reference proteome</keyword>
<sequence>MSDSSSSSSEVSDDVSLEFTEDIFLDDLQLLRGNDSSVTDLKVSGLFPYVQDMTGEDWEQLGRDISNNRHLKKITFVAALDDHTMTSLFRGLIISSSTDEMTFTNNRSGVNGIQTMVPFLQNAINLLELSFFHDNIIGRIHPIKRLTFVSCGLSSIKIDDDYVPNNLQTLILRGNNINADGCREVAKLMRMEHTKLEHLFLNDNKIDDEGISILANALRTNTSLSLMNLQDNEGITIEGMKLVLKLLNDISSIKATLQSNHTLFSMTFNDSFENTDIATEIRRVLQINRDNLDNPDMTGKLKVIHTQLDSKQRAEMCRLQGVQNSGKPLTEFGPLLLPEVLEIVGKYHGLSECYESFRTCVADLWTIIDRKEVLRQQKAELAIELDALVAKRLEVEKQMSNVEMEIDLMEQAELS</sequence>
<organism evidence="5 6">
    <name type="scientific">Skeletonema marinoi</name>
    <dbReference type="NCBI Taxonomy" id="267567"/>
    <lineage>
        <taxon>Eukaryota</taxon>
        <taxon>Sar</taxon>
        <taxon>Stramenopiles</taxon>
        <taxon>Ochrophyta</taxon>
        <taxon>Bacillariophyta</taxon>
        <taxon>Coscinodiscophyceae</taxon>
        <taxon>Thalassiosirophycidae</taxon>
        <taxon>Thalassiosirales</taxon>
        <taxon>Skeletonemataceae</taxon>
        <taxon>Skeletonema</taxon>
        <taxon>Skeletonema marinoi-dohrnii complex</taxon>
    </lineage>
</organism>
<protein>
    <submittedName>
        <fullName evidence="5">Leucine-rich repeat protein</fullName>
    </submittedName>
</protein>
<reference evidence="5" key="1">
    <citation type="submission" date="2023-06" db="EMBL/GenBank/DDBJ databases">
        <title>Survivors Of The Sea: Transcriptome response of Skeletonema marinoi to long-term dormancy.</title>
        <authorList>
            <person name="Pinder M.I.M."/>
            <person name="Kourtchenko O."/>
            <person name="Robertson E.K."/>
            <person name="Larsson T."/>
            <person name="Maumus F."/>
            <person name="Osuna-Cruz C.M."/>
            <person name="Vancaester E."/>
            <person name="Stenow R."/>
            <person name="Vandepoele K."/>
            <person name="Ploug H."/>
            <person name="Bruchert V."/>
            <person name="Godhe A."/>
            <person name="Topel M."/>
        </authorList>
    </citation>
    <scope>NUCLEOTIDE SEQUENCE</scope>
    <source>
        <strain evidence="5">R05AC</strain>
    </source>
</reference>
<accession>A0AAD8YH41</accession>
<dbReference type="EMBL" id="JATAAI010000004">
    <property type="protein sequence ID" value="KAK1746183.1"/>
    <property type="molecule type" value="Genomic_DNA"/>
</dbReference>
<dbReference type="Gene3D" id="3.80.10.10">
    <property type="entry name" value="Ribonuclease Inhibitor"/>
    <property type="match status" value="1"/>
</dbReference>
<dbReference type="SUPFAM" id="SSF52047">
    <property type="entry name" value="RNI-like"/>
    <property type="match status" value="1"/>
</dbReference>
<dbReference type="AlphaFoldDB" id="A0AAD8YH41"/>
<dbReference type="InterPro" id="IPR027038">
    <property type="entry name" value="RanGap"/>
</dbReference>
<dbReference type="InterPro" id="IPR032675">
    <property type="entry name" value="LRR_dom_sf"/>
</dbReference>
<dbReference type="Pfam" id="PF13516">
    <property type="entry name" value="LRR_6"/>
    <property type="match status" value="2"/>
</dbReference>
<evidence type="ECO:0000256" key="3">
    <source>
        <dbReference type="ARBA" id="ARBA00022737"/>
    </source>
</evidence>
<evidence type="ECO:0000313" key="6">
    <source>
        <dbReference type="Proteomes" id="UP001224775"/>
    </source>
</evidence>
<dbReference type="GO" id="GO:0031267">
    <property type="term" value="F:small GTPase binding"/>
    <property type="evidence" value="ECO:0007669"/>
    <property type="project" value="TreeGrafter"/>
</dbReference>
<gene>
    <name evidence="5" type="ORF">QTG54_002790</name>
</gene>
<dbReference type="PANTHER" id="PTHR24113:SF12">
    <property type="entry name" value="RAN GTPASE-ACTIVATING PROTEIN 1"/>
    <property type="match status" value="1"/>
</dbReference>
<keyword evidence="4" id="KW-0175">Coiled coil</keyword>
<comment type="caution">
    <text evidence="5">The sequence shown here is derived from an EMBL/GenBank/DDBJ whole genome shotgun (WGS) entry which is preliminary data.</text>
</comment>
<dbReference type="Proteomes" id="UP001224775">
    <property type="component" value="Unassembled WGS sequence"/>
</dbReference>
<dbReference type="GO" id="GO:0005634">
    <property type="term" value="C:nucleus"/>
    <property type="evidence" value="ECO:0007669"/>
    <property type="project" value="TreeGrafter"/>
</dbReference>
<feature type="coiled-coil region" evidence="4">
    <location>
        <begin position="371"/>
        <end position="412"/>
    </location>
</feature>
<dbReference type="GO" id="GO:0048471">
    <property type="term" value="C:perinuclear region of cytoplasm"/>
    <property type="evidence" value="ECO:0007669"/>
    <property type="project" value="TreeGrafter"/>
</dbReference>
<dbReference type="GO" id="GO:0006913">
    <property type="term" value="P:nucleocytoplasmic transport"/>
    <property type="evidence" value="ECO:0007669"/>
    <property type="project" value="TreeGrafter"/>
</dbReference>